<feature type="domain" description="Glycosyltransferase subfamily 4-like N-terminal" evidence="2">
    <location>
        <begin position="16"/>
        <end position="210"/>
    </location>
</feature>
<proteinExistence type="predicted"/>
<evidence type="ECO:0000259" key="2">
    <source>
        <dbReference type="Pfam" id="PF13439"/>
    </source>
</evidence>
<feature type="domain" description="Glycosyl transferase family 1" evidence="1">
    <location>
        <begin position="218"/>
        <end position="371"/>
    </location>
</feature>
<dbReference type="InterPro" id="IPR028098">
    <property type="entry name" value="Glyco_trans_4-like_N"/>
</dbReference>
<dbReference type="InterPro" id="IPR001296">
    <property type="entry name" value="Glyco_trans_1"/>
</dbReference>
<dbReference type="STRING" id="1798697.A2373_04715"/>
<sequence length="397" mass="45496">MKICLITNLYPPYSRGGAEYVVFKTVKGMAENGHKVVVITTSPDGESDEIFGNISVYRFKPRNFFFYTQAHKHSAFMRFLWHIADMFHFGSARYIKRILQKAKPDVVHTHNLMGIGFLIPAVIRKMKIKHLHTVHDVQLVEPSGIILKLKEKDWRYNGLPTKIYTWLMKKLIGSPDVVISPSQFLLDFYSDRGFFEKSKKVMLRNPVTTDQTDSGRYPRGQISFLYLGQIEKHKGINFLIESFIELCQEKNIRAELHIAGDGSEFENIKKMSQGYGNIIMHGKVDRAELPKLFKEADMTIVPSLCYENSPTVIFESLSFGAPVLASRVEGIVELIREGDNGLTFQTGDKESLKQRIMWCLDNKEKLEEMSGKTIKPLAGLSQDDYIRELNRLYNIGI</sequence>
<evidence type="ECO:0000313" key="4">
    <source>
        <dbReference type="Proteomes" id="UP000176300"/>
    </source>
</evidence>
<dbReference type="Proteomes" id="UP000176300">
    <property type="component" value="Unassembled WGS sequence"/>
</dbReference>
<reference evidence="3 4" key="1">
    <citation type="journal article" date="2016" name="Nat. Commun.">
        <title>Thousands of microbial genomes shed light on interconnected biogeochemical processes in an aquifer system.</title>
        <authorList>
            <person name="Anantharaman K."/>
            <person name="Brown C.T."/>
            <person name="Hug L.A."/>
            <person name="Sharon I."/>
            <person name="Castelle C.J."/>
            <person name="Probst A.J."/>
            <person name="Thomas B.C."/>
            <person name="Singh A."/>
            <person name="Wilkins M.J."/>
            <person name="Karaoz U."/>
            <person name="Brodie E.L."/>
            <person name="Williams K.H."/>
            <person name="Hubbard S.S."/>
            <person name="Banfield J.F."/>
        </authorList>
    </citation>
    <scope>NUCLEOTIDE SEQUENCE [LARGE SCALE GENOMIC DNA]</scope>
</reference>
<dbReference type="CDD" id="cd03823">
    <property type="entry name" value="GT4_ExpE7-like"/>
    <property type="match status" value="1"/>
</dbReference>
<evidence type="ECO:0000259" key="1">
    <source>
        <dbReference type="Pfam" id="PF00534"/>
    </source>
</evidence>
<evidence type="ECO:0008006" key="5">
    <source>
        <dbReference type="Google" id="ProtNLM"/>
    </source>
</evidence>
<dbReference type="SUPFAM" id="SSF53756">
    <property type="entry name" value="UDP-Glycosyltransferase/glycogen phosphorylase"/>
    <property type="match status" value="1"/>
</dbReference>
<evidence type="ECO:0000313" key="3">
    <source>
        <dbReference type="EMBL" id="OGH82942.1"/>
    </source>
</evidence>
<dbReference type="Pfam" id="PF13439">
    <property type="entry name" value="Glyco_transf_4"/>
    <property type="match status" value="1"/>
</dbReference>
<gene>
    <name evidence="3" type="ORF">A2373_04715</name>
</gene>
<protein>
    <recommendedName>
        <fullName evidence="5">Glycosyltransferase subfamily 4-like N-terminal domain-containing protein</fullName>
    </recommendedName>
</protein>
<dbReference type="Gene3D" id="3.40.50.2000">
    <property type="entry name" value="Glycogen Phosphorylase B"/>
    <property type="match status" value="2"/>
</dbReference>
<dbReference type="InterPro" id="IPR050194">
    <property type="entry name" value="Glycosyltransferase_grp1"/>
</dbReference>
<accession>A0A1F6NGG0</accession>
<organism evidence="3 4">
    <name type="scientific">Candidatus Magasanikbacteria bacterium RIFOXYB1_FULL_40_15</name>
    <dbReference type="NCBI Taxonomy" id="1798697"/>
    <lineage>
        <taxon>Bacteria</taxon>
        <taxon>Candidatus Magasanikiibacteriota</taxon>
    </lineage>
</organism>
<dbReference type="EMBL" id="MFQS01000025">
    <property type="protein sequence ID" value="OGH82942.1"/>
    <property type="molecule type" value="Genomic_DNA"/>
</dbReference>
<dbReference type="PANTHER" id="PTHR45947">
    <property type="entry name" value="SULFOQUINOVOSYL TRANSFERASE SQD2"/>
    <property type="match status" value="1"/>
</dbReference>
<dbReference type="PANTHER" id="PTHR45947:SF3">
    <property type="entry name" value="SULFOQUINOVOSYL TRANSFERASE SQD2"/>
    <property type="match status" value="1"/>
</dbReference>
<comment type="caution">
    <text evidence="3">The sequence shown here is derived from an EMBL/GenBank/DDBJ whole genome shotgun (WGS) entry which is preliminary data.</text>
</comment>
<name>A0A1F6NGG0_9BACT</name>
<dbReference type="AlphaFoldDB" id="A0A1F6NGG0"/>
<dbReference type="GO" id="GO:0016757">
    <property type="term" value="F:glycosyltransferase activity"/>
    <property type="evidence" value="ECO:0007669"/>
    <property type="project" value="InterPro"/>
</dbReference>
<dbReference type="Pfam" id="PF00534">
    <property type="entry name" value="Glycos_transf_1"/>
    <property type="match status" value="1"/>
</dbReference>